<dbReference type="RefSeq" id="WP_094093457.1">
    <property type="nucleotide sequence ID" value="NZ_BMHF01000001.1"/>
</dbReference>
<comment type="caution">
    <text evidence="2">The sequence shown here is derived from an EMBL/GenBank/DDBJ whole genome shotgun (WGS) entry which is preliminary data.</text>
</comment>
<evidence type="ECO:0000313" key="3">
    <source>
        <dbReference type="Proteomes" id="UP000609323"/>
    </source>
</evidence>
<reference evidence="3" key="1">
    <citation type="journal article" date="2019" name="Int. J. Syst. Evol. Microbiol.">
        <title>The Global Catalogue of Microorganisms (GCM) 10K type strain sequencing project: providing services to taxonomists for standard genome sequencing and annotation.</title>
        <authorList>
            <consortium name="The Broad Institute Genomics Platform"/>
            <consortium name="The Broad Institute Genome Sequencing Center for Infectious Disease"/>
            <person name="Wu L."/>
            <person name="Ma J."/>
        </authorList>
    </citation>
    <scope>NUCLEOTIDE SEQUENCE [LARGE SCALE GENOMIC DNA]</scope>
    <source>
        <strain evidence="3">CGMCC 1.15044</strain>
    </source>
</reference>
<dbReference type="PANTHER" id="PTHR33434">
    <property type="entry name" value="DEGV DOMAIN-CONTAINING PROTEIN DR_1986-RELATED"/>
    <property type="match status" value="1"/>
</dbReference>
<name>A0ABQ1FLZ9_9BACL</name>
<dbReference type="Gene3D" id="3.30.1180.10">
    <property type="match status" value="1"/>
</dbReference>
<protein>
    <submittedName>
        <fullName evidence="2">Protein DegV</fullName>
    </submittedName>
</protein>
<dbReference type="EMBL" id="BMHF01000001">
    <property type="protein sequence ID" value="GGA21919.1"/>
    <property type="molecule type" value="Genomic_DNA"/>
</dbReference>
<accession>A0ABQ1FLZ9</accession>
<dbReference type="InterPro" id="IPR050270">
    <property type="entry name" value="DegV_domain_contain"/>
</dbReference>
<evidence type="ECO:0000256" key="1">
    <source>
        <dbReference type="ARBA" id="ARBA00023121"/>
    </source>
</evidence>
<dbReference type="Gene3D" id="3.40.50.10170">
    <property type="match status" value="1"/>
</dbReference>
<keyword evidence="1" id="KW-0446">Lipid-binding</keyword>
<keyword evidence="3" id="KW-1185">Reference proteome</keyword>
<dbReference type="NCBIfam" id="TIGR00762">
    <property type="entry name" value="DegV"/>
    <property type="match status" value="1"/>
</dbReference>
<sequence length="291" mass="31853">MAKPVIVTDSTADVPKSIVEAYGIHVIPMVVRFGEDSYREGIDMTAGEFYERLENEKELPTTSQTSPSEYMEVFRGLLEANPSSAVISIHLSSGMSGTYQASMLGKDMLEEELGHPVDVHVVDSRCASYGFGMLVTAAARLVEEGADTAAILREVERLIQVRHLYFMVDTLEYLQKGGRIGRATALLGTLLNIKPILSVGEDGVIYSVDKARGRKKAIARMMELFRKDFGDVKDIHVALADSANPEGAEEILAELRNHFTLHEVVRTDIGAVVGAHVGRGTVAVFCWPARD</sequence>
<proteinExistence type="predicted"/>
<dbReference type="InterPro" id="IPR043168">
    <property type="entry name" value="DegV_C"/>
</dbReference>
<evidence type="ECO:0000313" key="2">
    <source>
        <dbReference type="EMBL" id="GGA21919.1"/>
    </source>
</evidence>
<dbReference type="Proteomes" id="UP000609323">
    <property type="component" value="Unassembled WGS sequence"/>
</dbReference>
<dbReference type="Pfam" id="PF02645">
    <property type="entry name" value="DegV"/>
    <property type="match status" value="1"/>
</dbReference>
<dbReference type="PROSITE" id="PS51482">
    <property type="entry name" value="DEGV"/>
    <property type="match status" value="1"/>
</dbReference>
<organism evidence="2 3">
    <name type="scientific">Paenibacillus physcomitrellae</name>
    <dbReference type="NCBI Taxonomy" id="1619311"/>
    <lineage>
        <taxon>Bacteria</taxon>
        <taxon>Bacillati</taxon>
        <taxon>Bacillota</taxon>
        <taxon>Bacilli</taxon>
        <taxon>Bacillales</taxon>
        <taxon>Paenibacillaceae</taxon>
        <taxon>Paenibacillus</taxon>
    </lineage>
</organism>
<dbReference type="InterPro" id="IPR003797">
    <property type="entry name" value="DegV"/>
</dbReference>
<dbReference type="PANTHER" id="PTHR33434:SF2">
    <property type="entry name" value="FATTY ACID-BINDING PROTEIN TM_1468"/>
    <property type="match status" value="1"/>
</dbReference>
<gene>
    <name evidence="2" type="primary">degV</name>
    <name evidence="2" type="ORF">GCM10010917_03320</name>
</gene>
<dbReference type="SUPFAM" id="SSF82549">
    <property type="entry name" value="DAK1/DegV-like"/>
    <property type="match status" value="1"/>
</dbReference>